<dbReference type="InterPro" id="IPR013784">
    <property type="entry name" value="Carb-bd-like_fold"/>
</dbReference>
<dbReference type="Gene3D" id="2.60.40.1120">
    <property type="entry name" value="Carboxypeptidase-like, regulatory domain"/>
    <property type="match status" value="1"/>
</dbReference>
<organism evidence="1">
    <name type="scientific">mine drainage metagenome</name>
    <dbReference type="NCBI Taxonomy" id="410659"/>
    <lineage>
        <taxon>unclassified sequences</taxon>
        <taxon>metagenomes</taxon>
        <taxon>ecological metagenomes</taxon>
    </lineage>
</organism>
<accession>E6QKA7</accession>
<dbReference type="EMBL" id="CABQ01000122">
    <property type="protein sequence ID" value="CBI07674.1"/>
    <property type="molecule type" value="Genomic_DNA"/>
</dbReference>
<protein>
    <recommendedName>
        <fullName evidence="2">Carboxypeptidase regulatory-like domain-containing protein</fullName>
    </recommendedName>
</protein>
<dbReference type="SUPFAM" id="SSF49452">
    <property type="entry name" value="Starch-binding domain-like"/>
    <property type="match status" value="1"/>
</dbReference>
<gene>
    <name evidence="1" type="ORF">CARN6_1044</name>
</gene>
<proteinExistence type="predicted"/>
<evidence type="ECO:0000313" key="1">
    <source>
        <dbReference type="EMBL" id="CBI07674.1"/>
    </source>
</evidence>
<evidence type="ECO:0008006" key="2">
    <source>
        <dbReference type="Google" id="ProtNLM"/>
    </source>
</evidence>
<comment type="caution">
    <text evidence="1">The sequence shown here is derived from an EMBL/GenBank/DDBJ whole genome shotgun (WGS) entry which is preliminary data.</text>
</comment>
<dbReference type="Pfam" id="PF13620">
    <property type="entry name" value="CarboxypepD_reg"/>
    <property type="match status" value="1"/>
</dbReference>
<name>E6QKA7_9ZZZZ</name>
<reference evidence="1" key="1">
    <citation type="submission" date="2009-10" db="EMBL/GenBank/DDBJ databases">
        <title>Diversity of trophic interactions inside an arsenic-rich microbial ecosystem.</title>
        <authorList>
            <person name="Bertin P.N."/>
            <person name="Heinrich-Salmeron A."/>
            <person name="Pelletier E."/>
            <person name="Goulhen-Chollet F."/>
            <person name="Arsene-Ploetze F."/>
            <person name="Gallien S."/>
            <person name="Calteau A."/>
            <person name="Vallenet D."/>
            <person name="Casiot C."/>
            <person name="Chane-Woon-Ming B."/>
            <person name="Giloteaux L."/>
            <person name="Barakat M."/>
            <person name="Bonnefoy V."/>
            <person name="Bruneel O."/>
            <person name="Chandler M."/>
            <person name="Cleiss J."/>
            <person name="Duran R."/>
            <person name="Elbaz-Poulichet F."/>
            <person name="Fonknechten N."/>
            <person name="Lauga B."/>
            <person name="Mornico D."/>
            <person name="Ortet P."/>
            <person name="Schaeffer C."/>
            <person name="Siguier P."/>
            <person name="Alexander Thil Smith A."/>
            <person name="Van Dorsselaer A."/>
            <person name="Weissenbach J."/>
            <person name="Medigue C."/>
            <person name="Le Paslier D."/>
        </authorList>
    </citation>
    <scope>NUCLEOTIDE SEQUENCE</scope>
</reference>
<sequence length="563" mass="59818">MVALLFAVTAAEARAPRRASASVVGVVSDASGVPQMGALVELLGSNAMLVARGFTNSRGFYSFGSVEPGRYAVKAVAASYLPSLKQNLHINATTVVNMTVHTVYDLMQWAPAPRRIRPASDDDWAWTLRSAESRPLLRWQGDGSPIVVSDGSAETSKTAQHRMRMRVTAVAGTPRFAGGGEQVSMAAEERNGNRRAVAMSVADDPDESGLVEAMLGFRQELGNANYGSRSMQTVAAMLSAPEVGVAGQQGLQAISARSWETMQLLESLDAEAGSDQVFARLSNGSQIVQALPFASLTLHRGSGALEYRLATARPEDGSASEAMPEAWLPVFNDQNGQLGIEHGLHQELGWSTSAGPARMMLMVYGDSIGNPTLEASGRLTGNGGMGQWMLVDQGSDILRGAGAGYSTTGVLAQVESQLPGGNHVRLSYASGDALVMPAASGPADIVTILRGSHARHAQMYSLALSGTMDGTGTRWRASYRWQPEATVTEVAPFAVDASEPYMNVYIRQPLTGTHEGGDCNVEVLVDLRNLLAQGYQPFLTTDGSRLFFAQAQRAFLGGLAFNF</sequence>
<dbReference type="GO" id="GO:0030246">
    <property type="term" value="F:carbohydrate binding"/>
    <property type="evidence" value="ECO:0007669"/>
    <property type="project" value="InterPro"/>
</dbReference>
<dbReference type="AlphaFoldDB" id="E6QKA7"/>